<dbReference type="Proteomes" id="UP000712007">
    <property type="component" value="Unassembled WGS sequence"/>
</dbReference>
<sequence>MKITLRDNASLRTVRRLMRPSGVRLTVRYGSVYTVQAVRQRQPNSAAQRKARAVFAEANRLAVEELRSDERRAYWARRARETGYRTAIGACRAEYVRRLREERKNVVRPKVYERTTDCVARAVRLGRRGRRVRTAGVPHWRMNALGVRRLSLMERCDEATMEGST</sequence>
<protein>
    <submittedName>
        <fullName evidence="1">Uncharacterized protein</fullName>
    </submittedName>
</protein>
<comment type="caution">
    <text evidence="1">The sequence shown here is derived from an EMBL/GenBank/DDBJ whole genome shotgun (WGS) entry which is preliminary data.</text>
</comment>
<dbReference type="EMBL" id="JADIMV010000137">
    <property type="protein sequence ID" value="MBO8440585.1"/>
    <property type="molecule type" value="Genomic_DNA"/>
</dbReference>
<dbReference type="AlphaFoldDB" id="A0A940DKE6"/>
<proteinExistence type="predicted"/>
<accession>A0A940DKE6</accession>
<evidence type="ECO:0000313" key="2">
    <source>
        <dbReference type="Proteomes" id="UP000712007"/>
    </source>
</evidence>
<gene>
    <name evidence="1" type="ORF">IAC51_08055</name>
</gene>
<organism evidence="1 2">
    <name type="scientific">Candidatus Aphodosoma intestinipullorum</name>
    <dbReference type="NCBI Taxonomy" id="2840674"/>
    <lineage>
        <taxon>Bacteria</taxon>
        <taxon>Pseudomonadati</taxon>
        <taxon>Bacteroidota</taxon>
        <taxon>Bacteroidia</taxon>
        <taxon>Bacteroidales</taxon>
        <taxon>Candidatus Aphodosoma</taxon>
    </lineage>
</organism>
<reference evidence="1" key="2">
    <citation type="journal article" date="2021" name="PeerJ">
        <title>Extensive microbial diversity within the chicken gut microbiome revealed by metagenomics and culture.</title>
        <authorList>
            <person name="Gilroy R."/>
            <person name="Ravi A."/>
            <person name="Getino M."/>
            <person name="Pursley I."/>
            <person name="Horton D.L."/>
            <person name="Alikhan N.F."/>
            <person name="Baker D."/>
            <person name="Gharbi K."/>
            <person name="Hall N."/>
            <person name="Watson M."/>
            <person name="Adriaenssens E.M."/>
            <person name="Foster-Nyarko E."/>
            <person name="Jarju S."/>
            <person name="Secka A."/>
            <person name="Antonio M."/>
            <person name="Oren A."/>
            <person name="Chaudhuri R.R."/>
            <person name="La Ragione R."/>
            <person name="Hildebrand F."/>
            <person name="Pallen M.J."/>
        </authorList>
    </citation>
    <scope>NUCLEOTIDE SEQUENCE</scope>
    <source>
        <strain evidence="1">3924</strain>
    </source>
</reference>
<evidence type="ECO:0000313" key="1">
    <source>
        <dbReference type="EMBL" id="MBO8440585.1"/>
    </source>
</evidence>
<reference evidence="1" key="1">
    <citation type="submission" date="2020-10" db="EMBL/GenBank/DDBJ databases">
        <authorList>
            <person name="Gilroy R."/>
        </authorList>
    </citation>
    <scope>NUCLEOTIDE SEQUENCE</scope>
    <source>
        <strain evidence="1">3924</strain>
    </source>
</reference>
<name>A0A940DKE6_9BACT</name>